<sequence length="50" mass="5626">MHYALIEVNIQNDTFLTVEDLKDIDIAEAVATLAEQLPDLPKGAHWSVNY</sequence>
<reference evidence="1" key="1">
    <citation type="journal article" date="2015" name="Environ. Microbiol.">
        <title>Pressure adaptation is linked to thermal adaptation in salt-saturated marine habitats.</title>
        <authorList>
            <consortium name="The MAMBA Consortium"/>
            <person name="Alcaide M."/>
            <person name="Stogios P.J."/>
            <person name="Lafraya A."/>
            <person name="Tchigvintsev A."/>
            <person name="Flick R."/>
            <person name="Bargiela R."/>
            <person name="Chernikova T.N."/>
            <person name="Reva O.N."/>
            <person name="Hai T."/>
            <person name="Leggewie C.C."/>
            <person name="Katzke N."/>
            <person name="La Cono V."/>
            <person name="Matesanz R."/>
            <person name="Jebbar M."/>
            <person name="Jaeger K.E."/>
            <person name="Yakimov M.M."/>
            <person name="Yakunin A.F."/>
            <person name="Golyshin P.N."/>
            <person name="Golyshina O.V."/>
            <person name="Savchenko A."/>
            <person name="Ferrer M."/>
        </authorList>
    </citation>
    <scope>NUCLEOTIDE SEQUENCE</scope>
</reference>
<accession>A0A0B5KH90</accession>
<protein>
    <submittedName>
        <fullName evidence="1">Uncharacterized protein</fullName>
    </submittedName>
</protein>
<organism evidence="1">
    <name type="scientific">bacterium enrichment culture clone fosmid MGS-K1</name>
    <dbReference type="NCBI Taxonomy" id="1549356"/>
    <lineage>
        <taxon>Bacteria</taxon>
        <taxon>environmental samples</taxon>
    </lineage>
</organism>
<proteinExistence type="predicted"/>
<name>A0A0B5KH90_9BACT</name>
<dbReference type="EMBL" id="KF831421">
    <property type="protein sequence ID" value="AJG38127.1"/>
    <property type="molecule type" value="Genomic_DNA"/>
</dbReference>
<evidence type="ECO:0000313" key="1">
    <source>
        <dbReference type="EMBL" id="AJG38127.1"/>
    </source>
</evidence>
<dbReference type="AlphaFoldDB" id="A0A0B5KH90"/>